<reference evidence="3" key="1">
    <citation type="submission" date="2021-08" db="EMBL/GenBank/DDBJ databases">
        <title>WGS assembly of Ceratopteris richardii.</title>
        <authorList>
            <person name="Marchant D.B."/>
            <person name="Chen G."/>
            <person name="Jenkins J."/>
            <person name="Shu S."/>
            <person name="Leebens-Mack J."/>
            <person name="Grimwood J."/>
            <person name="Schmutz J."/>
            <person name="Soltis P."/>
            <person name="Soltis D."/>
            <person name="Chen Z.-H."/>
        </authorList>
    </citation>
    <scope>NUCLEOTIDE SEQUENCE</scope>
    <source>
        <strain evidence="3">Whitten #5841</strain>
        <tissue evidence="3">Leaf</tissue>
    </source>
</reference>
<keyword evidence="1" id="KW-0175">Coiled coil</keyword>
<dbReference type="OrthoDB" id="1907605at2759"/>
<organism evidence="3 4">
    <name type="scientific">Ceratopteris richardii</name>
    <name type="common">Triangle waterfern</name>
    <dbReference type="NCBI Taxonomy" id="49495"/>
    <lineage>
        <taxon>Eukaryota</taxon>
        <taxon>Viridiplantae</taxon>
        <taxon>Streptophyta</taxon>
        <taxon>Embryophyta</taxon>
        <taxon>Tracheophyta</taxon>
        <taxon>Polypodiopsida</taxon>
        <taxon>Polypodiidae</taxon>
        <taxon>Polypodiales</taxon>
        <taxon>Pteridineae</taxon>
        <taxon>Pteridaceae</taxon>
        <taxon>Parkerioideae</taxon>
        <taxon>Ceratopteris</taxon>
    </lineage>
</organism>
<feature type="region of interest" description="Disordered" evidence="2">
    <location>
        <begin position="224"/>
        <end position="246"/>
    </location>
</feature>
<dbReference type="AlphaFoldDB" id="A0A8T2T1H8"/>
<dbReference type="EMBL" id="CM035420">
    <property type="protein sequence ID" value="KAH7403984.1"/>
    <property type="molecule type" value="Genomic_DNA"/>
</dbReference>
<dbReference type="InterPro" id="IPR035892">
    <property type="entry name" value="C2_domain_sf"/>
</dbReference>
<feature type="coiled-coil region" evidence="1">
    <location>
        <begin position="464"/>
        <end position="547"/>
    </location>
</feature>
<sequence>MMMDSAGGEDVRMFRLSVDVRSFKAGLRLPMKAINACVRVVLPPEIVKLAMSTPNSANAAKLTAPLRTHPPIMAQKGSEVALSNGFVSLELPASVSGLAAALAQDLCLQAQVFHRDKYAADSLIGTASIPMSSLMKEPWLDGYAPVYSPDRSGKGTQVIVGTLRVVLSAEDLGPANTSNHKPTSENTKENTFSPLPSLEDPFFLLKRAFNENLHAKVVGVQTESQADFDEKDSIRPSHQKSERAPKLLNKSKTLKPLKGNQENMLQNPLFNLDRTDPPSHVDEKLRRYELEWEFEKWRHAEESKWRAALKDKETKRLAALENEWRQRENERILDIDKTRTELNNLETKFRAKLFALEKRERALVIAEEEALLRREAWNRDCAQRAADAEVAVKRLQSECEHRVELEKSKYAALREQYSVLEKRLAMSNAALADVEKQFCTYKTEHYKTSEAELLGQVMLLKQQCNDLKRSCDQAIRTKNNYKAQVQKLAKELARLHKQRTQDEAKIRAQDRGHLALQSLIEAQARKTEEEKLELRQMKEQLERLQMHENAMSTTAKGTYNSAVTDHEKNMETREAHVPPARMQASRILDNENAPKHCFAVGSNLDEAVQVSFKNGHSEVGKIMKQDSSSMGQDKDELDDWLNGDFSDLNDTFMFVDAPAKEGSSVPVMRTGLFHSSSTQPHVQLDDDLGNFDVSFYTSQLSEFQTAEIKRLTKQRSELLQTGVYTEHDRIIQGLDQEIKRLRSVDTKKFEF</sequence>
<dbReference type="SUPFAM" id="SSF49562">
    <property type="entry name" value="C2 domain (Calcium/lipid-binding domain, CaLB)"/>
    <property type="match status" value="1"/>
</dbReference>
<evidence type="ECO:0000256" key="2">
    <source>
        <dbReference type="SAM" id="MobiDB-lite"/>
    </source>
</evidence>
<dbReference type="PANTHER" id="PTHR21574">
    <property type="entry name" value="CENTROSOMAL PROTEIN OF 120 KDA"/>
    <property type="match status" value="1"/>
</dbReference>
<accession>A0A8T2T1H8</accession>
<evidence type="ECO:0008006" key="5">
    <source>
        <dbReference type="Google" id="ProtNLM"/>
    </source>
</evidence>
<dbReference type="Proteomes" id="UP000825935">
    <property type="component" value="Chromosome 15"/>
</dbReference>
<comment type="caution">
    <text evidence="3">The sequence shown here is derived from an EMBL/GenBank/DDBJ whole genome shotgun (WGS) entry which is preliminary data.</text>
</comment>
<dbReference type="GO" id="GO:0005815">
    <property type="term" value="C:microtubule organizing center"/>
    <property type="evidence" value="ECO:0007669"/>
    <property type="project" value="TreeGrafter"/>
</dbReference>
<feature type="region of interest" description="Disordered" evidence="2">
    <location>
        <begin position="173"/>
        <end position="193"/>
    </location>
</feature>
<feature type="coiled-coil region" evidence="1">
    <location>
        <begin position="378"/>
        <end position="437"/>
    </location>
</feature>
<evidence type="ECO:0000313" key="3">
    <source>
        <dbReference type="EMBL" id="KAH7403984.1"/>
    </source>
</evidence>
<gene>
    <name evidence="3" type="ORF">KP509_15G003500</name>
</gene>
<evidence type="ECO:0000256" key="1">
    <source>
        <dbReference type="SAM" id="Coils"/>
    </source>
</evidence>
<dbReference type="InterPro" id="IPR039893">
    <property type="entry name" value="CEP120-like"/>
</dbReference>
<protein>
    <recommendedName>
        <fullName evidence="5">DUF3668 domain-containing protein</fullName>
    </recommendedName>
</protein>
<dbReference type="PANTHER" id="PTHR21574:SF0">
    <property type="entry name" value="CENTROSOMAL PROTEIN OF 120 KDA"/>
    <property type="match status" value="1"/>
</dbReference>
<keyword evidence="4" id="KW-1185">Reference proteome</keyword>
<dbReference type="OMA" id="CAINVEL"/>
<dbReference type="GO" id="GO:0010564">
    <property type="term" value="P:regulation of cell cycle process"/>
    <property type="evidence" value="ECO:0007669"/>
    <property type="project" value="TreeGrafter"/>
</dbReference>
<feature type="compositionally biased region" description="Basic and acidic residues" evidence="2">
    <location>
        <begin position="231"/>
        <end position="245"/>
    </location>
</feature>
<name>A0A8T2T1H8_CERRI</name>
<evidence type="ECO:0000313" key="4">
    <source>
        <dbReference type="Proteomes" id="UP000825935"/>
    </source>
</evidence>
<proteinExistence type="predicted"/>